<proteinExistence type="predicted"/>
<gene>
    <name evidence="1" type="ORF">RS3R1_36600</name>
</gene>
<dbReference type="Proteomes" id="UP001145022">
    <property type="component" value="Unassembled WGS sequence"/>
</dbReference>
<name>A0ABQ5PMF4_9PSED</name>
<reference evidence="1" key="3">
    <citation type="journal article" date="2023" name="J. Biotechnol.">
        <title>Draft Genome Sequences of Endophytic Pseudomonas Strains, Isolated from the Interior of Brassicaceae Plants.</title>
        <authorList>
            <person name="Kaneko H."/>
            <person name="Furuya T."/>
        </authorList>
    </citation>
    <scope>NUCLEOTIDE SEQUENCE</scope>
    <source>
        <strain evidence="1">RS3R-1</strain>
    </source>
</reference>
<evidence type="ECO:0000313" key="2">
    <source>
        <dbReference type="Proteomes" id="UP001145022"/>
    </source>
</evidence>
<reference evidence="1" key="2">
    <citation type="submission" date="2022-11" db="EMBL/GenBank/DDBJ databases">
        <title>Draft genome sequencing of Pseudomonas atacamensis RS3R1.</title>
        <authorList>
            <person name="Furuya T."/>
            <person name="Kaneko H."/>
        </authorList>
    </citation>
    <scope>NUCLEOTIDE SEQUENCE</scope>
    <source>
        <strain evidence="1">RS3R-1</strain>
    </source>
</reference>
<comment type="caution">
    <text evidence="1">The sequence shown here is derived from an EMBL/GenBank/DDBJ whole genome shotgun (WGS) entry which is preliminary data.</text>
</comment>
<reference evidence="1" key="1">
    <citation type="journal article" date="2021" name="Sci. Rep.">
        <title>An efficient direct screening system for microorganisms that activate plant immune responses based on plant-microbe interactions using cultured plant cells.</title>
        <authorList>
            <person name="Kurokawa M."/>
            <person name="Nakano M."/>
            <person name="Kitahata N."/>
            <person name="Kuchitsu K."/>
            <person name="Furuya T."/>
        </authorList>
    </citation>
    <scope>NUCLEOTIDE SEQUENCE</scope>
    <source>
        <strain evidence="1">RS3R-1</strain>
    </source>
</reference>
<keyword evidence="2" id="KW-1185">Reference proteome</keyword>
<organism evidence="1 2">
    <name type="scientific">Pseudomonas atacamensis</name>
    <dbReference type="NCBI Taxonomy" id="2565368"/>
    <lineage>
        <taxon>Bacteria</taxon>
        <taxon>Pseudomonadati</taxon>
        <taxon>Pseudomonadota</taxon>
        <taxon>Gammaproteobacteria</taxon>
        <taxon>Pseudomonadales</taxon>
        <taxon>Pseudomonadaceae</taxon>
        <taxon>Pseudomonas</taxon>
    </lineage>
</organism>
<evidence type="ECO:0000313" key="1">
    <source>
        <dbReference type="EMBL" id="GLH44572.1"/>
    </source>
</evidence>
<accession>A0ABQ5PMF4</accession>
<protein>
    <submittedName>
        <fullName evidence="1">Uncharacterized protein</fullName>
    </submittedName>
</protein>
<dbReference type="EMBL" id="BSCQ01000042">
    <property type="protein sequence ID" value="GLH44572.1"/>
    <property type="molecule type" value="Genomic_DNA"/>
</dbReference>
<sequence>MIALFSGASLPLTQARGPKNVSFIRYLKKNVVPDSAQAKPGDDAIVLACAPSLVGRLMSGVVQGICQSPDSRRRLAPGDDARL</sequence>